<dbReference type="GO" id="GO:0006508">
    <property type="term" value="P:proteolysis"/>
    <property type="evidence" value="ECO:0007669"/>
    <property type="project" value="UniProtKB-KW"/>
</dbReference>
<comment type="catalytic activity">
    <reaction evidence="15">
        <text>Xaa-L-Pro dipeptide + H2O = an L-alpha-amino acid + L-proline</text>
        <dbReference type="Rhea" id="RHEA:76407"/>
        <dbReference type="ChEBI" id="CHEBI:15377"/>
        <dbReference type="ChEBI" id="CHEBI:59869"/>
        <dbReference type="ChEBI" id="CHEBI:60039"/>
        <dbReference type="ChEBI" id="CHEBI:195196"/>
        <dbReference type="EC" id="3.4.13.9"/>
    </reaction>
</comment>
<reference evidence="18" key="1">
    <citation type="submission" date="2017-04" db="EMBL/GenBank/DDBJ databases">
        <title>Population genomics of picophytoplankton unveils novel chromosome hypervariability.</title>
        <authorList>
            <consortium name="DOE Joint Genome Institute"/>
            <person name="Blanc-Mathieu R."/>
            <person name="Krasovec M."/>
            <person name="Hebrard M."/>
            <person name="Yau S."/>
            <person name="Desgranges E."/>
            <person name="Martin J."/>
            <person name="Schackwitz W."/>
            <person name="Kuo A."/>
            <person name="Salin G."/>
            <person name="Donnadieu C."/>
            <person name="Desdevises Y."/>
            <person name="Sanchez-Ferandin S."/>
            <person name="Moreau H."/>
            <person name="Rivals E."/>
            <person name="Grigoriev I.V."/>
            <person name="Grimsley N."/>
            <person name="Eyre-Walker A."/>
            <person name="Piganeau G."/>
        </authorList>
    </citation>
    <scope>NUCLEOTIDE SEQUENCE [LARGE SCALE GENOMIC DNA]</scope>
    <source>
        <strain evidence="18">RCC 1115</strain>
    </source>
</reference>
<dbReference type="InterPro" id="IPR000994">
    <property type="entry name" value="Pept_M24"/>
</dbReference>
<dbReference type="SUPFAM" id="SSF55920">
    <property type="entry name" value="Creatinase/aminopeptidase"/>
    <property type="match status" value="1"/>
</dbReference>
<dbReference type="InterPro" id="IPR052433">
    <property type="entry name" value="X-Pro_dipept-like"/>
</dbReference>
<feature type="compositionally biased region" description="Low complexity" evidence="16">
    <location>
        <begin position="11"/>
        <end position="21"/>
    </location>
</feature>
<keyword evidence="7" id="KW-0482">Metalloprotease</keyword>
<evidence type="ECO:0000313" key="18">
    <source>
        <dbReference type="EMBL" id="OUS46520.1"/>
    </source>
</evidence>
<dbReference type="GO" id="GO:0070006">
    <property type="term" value="F:metalloaminopeptidase activity"/>
    <property type="evidence" value="ECO:0007669"/>
    <property type="project" value="InterPro"/>
</dbReference>
<evidence type="ECO:0000256" key="16">
    <source>
        <dbReference type="SAM" id="MobiDB-lite"/>
    </source>
</evidence>
<evidence type="ECO:0000256" key="14">
    <source>
        <dbReference type="ARBA" id="ARBA00044351"/>
    </source>
</evidence>
<dbReference type="SMART" id="SM01011">
    <property type="entry name" value="AMP_N"/>
    <property type="match status" value="1"/>
</dbReference>
<dbReference type="PANTHER" id="PTHR48480:SF2">
    <property type="entry name" value="PEPTIDASE D"/>
    <property type="match status" value="1"/>
</dbReference>
<dbReference type="PANTHER" id="PTHR48480">
    <property type="match status" value="1"/>
</dbReference>
<evidence type="ECO:0000256" key="11">
    <source>
        <dbReference type="ARBA" id="ARBA00044141"/>
    </source>
</evidence>
<feature type="domain" description="Aminopeptidase P N-terminal" evidence="17">
    <location>
        <begin position="36"/>
        <end position="149"/>
    </location>
</feature>
<dbReference type="EMBL" id="KZ155783">
    <property type="protein sequence ID" value="OUS46520.1"/>
    <property type="molecule type" value="Genomic_DNA"/>
</dbReference>
<evidence type="ECO:0000256" key="5">
    <source>
        <dbReference type="ARBA" id="ARBA00022801"/>
    </source>
</evidence>
<comment type="subunit">
    <text evidence="2">Homodimer.</text>
</comment>
<dbReference type="Gene3D" id="3.40.350.10">
    <property type="entry name" value="Creatinase/prolidase N-terminal domain"/>
    <property type="match status" value="1"/>
</dbReference>
<feature type="region of interest" description="Disordered" evidence="16">
    <location>
        <begin position="1"/>
        <end position="25"/>
    </location>
</feature>
<evidence type="ECO:0000256" key="3">
    <source>
        <dbReference type="ARBA" id="ARBA00022670"/>
    </source>
</evidence>
<dbReference type="Gene3D" id="3.90.230.10">
    <property type="entry name" value="Creatinase/methionine aminopeptidase superfamily"/>
    <property type="match status" value="1"/>
</dbReference>
<evidence type="ECO:0000256" key="13">
    <source>
        <dbReference type="ARBA" id="ARBA00044284"/>
    </source>
</evidence>
<evidence type="ECO:0000256" key="6">
    <source>
        <dbReference type="ARBA" id="ARBA00022997"/>
    </source>
</evidence>
<dbReference type="InterPro" id="IPR029149">
    <property type="entry name" value="Creatin/AminoP/Spt16_N"/>
</dbReference>
<dbReference type="GO" id="GO:0102009">
    <property type="term" value="F:proline dipeptidase activity"/>
    <property type="evidence" value="ECO:0007669"/>
    <property type="project" value="UniProtKB-EC"/>
</dbReference>
<accession>A0A1Y5IAB6</accession>
<evidence type="ECO:0000256" key="10">
    <source>
        <dbReference type="ARBA" id="ARBA00044051"/>
    </source>
</evidence>
<dbReference type="EC" id="3.4.13.9" evidence="10"/>
<dbReference type="eggNOG" id="KOG2737">
    <property type="taxonomic scope" value="Eukaryota"/>
</dbReference>
<gene>
    <name evidence="18" type="ORF">BE221DRAFT_192010</name>
</gene>
<protein>
    <recommendedName>
        <fullName evidence="11">Xaa-Pro dipeptidase</fullName>
        <ecNumber evidence="10">3.4.13.9</ecNumber>
    </recommendedName>
    <alternativeName>
        <fullName evidence="14">Imidodipeptidase</fullName>
    </alternativeName>
    <alternativeName>
        <fullName evidence="12">Peptidase D</fullName>
    </alternativeName>
    <alternativeName>
        <fullName evidence="13">Proline dipeptidase</fullName>
    </alternativeName>
</protein>
<evidence type="ECO:0000256" key="8">
    <source>
        <dbReference type="ARBA" id="ARBA00023211"/>
    </source>
</evidence>
<evidence type="ECO:0000256" key="15">
    <source>
        <dbReference type="ARBA" id="ARBA00048994"/>
    </source>
</evidence>
<keyword evidence="5" id="KW-0378">Hydrolase</keyword>
<keyword evidence="4" id="KW-0479">Metal-binding</keyword>
<dbReference type="CDD" id="cd01087">
    <property type="entry name" value="Prolidase"/>
    <property type="match status" value="1"/>
</dbReference>
<evidence type="ECO:0000256" key="12">
    <source>
        <dbReference type="ARBA" id="ARBA00044252"/>
    </source>
</evidence>
<dbReference type="InterPro" id="IPR036005">
    <property type="entry name" value="Creatinase/aminopeptidase-like"/>
</dbReference>
<keyword evidence="3" id="KW-0645">Protease</keyword>
<dbReference type="SUPFAM" id="SSF53092">
    <property type="entry name" value="Creatinase/prolidase N-terminal domain"/>
    <property type="match status" value="1"/>
</dbReference>
<sequence length="485" mass="52802">MRARGSSSTSAVDGARAVGPRARARARARRRWTTVMTSSATFERGPGTLRVHRALHAENRARAESYFHWAFGVEEGDCAGAIDLATGEATLFIPRLPEEYAIWMGTIESAESFGERYMCERVMYTDEFEDFLKRQKRVYALHGTNTDSGDATSGLGSSLSAAVGDKLDTSDALFNALTELRTVKTPREQEVLKYANKIASMAHVEVIKSIKPGMMEYQLESLFKHVCYSKGGMRLEAYTPICAAGANGAVLHYGHAGAPNATQIKDKDLVLMDMGAEYACYASDITTTVPAGGKFTEDAKIIYEGVLAAHKAVISALKAGVAWLDMQRLAERHILRALVDGGFLVGDIEEMMTKRVSATFMPHGLGHHLGIDTHDVGGYGLPGAPERSTEPGLKNCRTAATLKAGNVMTVEPGCYFINLLLDRAMAPESDIKQYFVPERVNACRSMGGVRLEDNILITETGCESWTNVPRDVRDVEAVMAGASWP</sequence>
<dbReference type="InterPro" id="IPR007865">
    <property type="entry name" value="Aminopep_P_N"/>
</dbReference>
<evidence type="ECO:0000256" key="1">
    <source>
        <dbReference type="ARBA" id="ARBA00001936"/>
    </source>
</evidence>
<dbReference type="AlphaFoldDB" id="A0A1Y5IAB6"/>
<dbReference type="Proteomes" id="UP000195557">
    <property type="component" value="Unassembled WGS sequence"/>
</dbReference>
<keyword evidence="6" id="KW-0224">Dipeptidase</keyword>
<dbReference type="Pfam" id="PF05195">
    <property type="entry name" value="AMP_N"/>
    <property type="match status" value="1"/>
</dbReference>
<evidence type="ECO:0000259" key="17">
    <source>
        <dbReference type="SMART" id="SM01011"/>
    </source>
</evidence>
<feature type="compositionally biased region" description="Polar residues" evidence="16">
    <location>
        <begin position="1"/>
        <end position="10"/>
    </location>
</feature>
<dbReference type="GO" id="GO:0030145">
    <property type="term" value="F:manganese ion binding"/>
    <property type="evidence" value="ECO:0007669"/>
    <property type="project" value="InterPro"/>
</dbReference>
<evidence type="ECO:0000256" key="4">
    <source>
        <dbReference type="ARBA" id="ARBA00022723"/>
    </source>
</evidence>
<organism evidence="18">
    <name type="scientific">Ostreococcus tauri</name>
    <name type="common">Marine green alga</name>
    <dbReference type="NCBI Taxonomy" id="70448"/>
    <lineage>
        <taxon>Eukaryota</taxon>
        <taxon>Viridiplantae</taxon>
        <taxon>Chlorophyta</taxon>
        <taxon>Mamiellophyceae</taxon>
        <taxon>Mamiellales</taxon>
        <taxon>Bathycoccaceae</taxon>
        <taxon>Ostreococcus</taxon>
    </lineage>
</organism>
<comment type="cofactor">
    <cofactor evidence="1">
        <name>Mn(2+)</name>
        <dbReference type="ChEBI" id="CHEBI:29035"/>
    </cofactor>
</comment>
<name>A0A1Y5IAB6_OSTTA</name>
<evidence type="ECO:0000256" key="9">
    <source>
        <dbReference type="ARBA" id="ARBA00043990"/>
    </source>
</evidence>
<evidence type="ECO:0000256" key="7">
    <source>
        <dbReference type="ARBA" id="ARBA00023049"/>
    </source>
</evidence>
<dbReference type="FunFam" id="3.90.230.10:FF:000002">
    <property type="entry name" value="Xaa-Pro aminopeptidase 3"/>
    <property type="match status" value="1"/>
</dbReference>
<dbReference type="Pfam" id="PF00557">
    <property type="entry name" value="Peptidase_M24"/>
    <property type="match status" value="1"/>
</dbReference>
<evidence type="ECO:0000256" key="2">
    <source>
        <dbReference type="ARBA" id="ARBA00011738"/>
    </source>
</evidence>
<keyword evidence="8" id="KW-0464">Manganese</keyword>
<comment type="similarity">
    <text evidence="9">Belongs to the peptidase M24B family. Eukaryotic-type prolidase subfamily.</text>
</comment>
<proteinExistence type="inferred from homology"/>